<gene>
    <name evidence="2" type="ORF">S12H4_39548</name>
</gene>
<proteinExistence type="predicted"/>
<dbReference type="PANTHER" id="PTHR12110:SF21">
    <property type="entry name" value="XYLOSE ISOMERASE-LIKE TIM BARREL DOMAIN-CONTAINING PROTEIN"/>
    <property type="match status" value="1"/>
</dbReference>
<reference evidence="2" key="1">
    <citation type="journal article" date="2014" name="Front. Microbiol.">
        <title>High frequency of phylogenetically diverse reductive dehalogenase-homologous genes in deep subseafloor sedimentary metagenomes.</title>
        <authorList>
            <person name="Kawai M."/>
            <person name="Futagami T."/>
            <person name="Toyoda A."/>
            <person name="Takaki Y."/>
            <person name="Nishi S."/>
            <person name="Hori S."/>
            <person name="Arai W."/>
            <person name="Tsubouchi T."/>
            <person name="Morono Y."/>
            <person name="Uchiyama I."/>
            <person name="Ito T."/>
            <person name="Fujiyama A."/>
            <person name="Inagaki F."/>
            <person name="Takami H."/>
        </authorList>
    </citation>
    <scope>NUCLEOTIDE SEQUENCE</scope>
    <source>
        <strain evidence="2">Expedition CK06-06</strain>
    </source>
</reference>
<feature type="domain" description="Xylose isomerase-like TIM barrel" evidence="1">
    <location>
        <begin position="27"/>
        <end position="200"/>
    </location>
</feature>
<dbReference type="InterPro" id="IPR050312">
    <property type="entry name" value="IolE/XylAMocC-like"/>
</dbReference>
<dbReference type="Gene3D" id="3.20.20.150">
    <property type="entry name" value="Divalent-metal-dependent TIM barrel enzymes"/>
    <property type="match status" value="1"/>
</dbReference>
<feature type="non-terminal residue" evidence="2">
    <location>
        <position position="205"/>
    </location>
</feature>
<dbReference type="AlphaFoldDB" id="X1TKL6"/>
<dbReference type="Pfam" id="PF01261">
    <property type="entry name" value="AP_endonuc_2"/>
    <property type="match status" value="1"/>
</dbReference>
<evidence type="ECO:0000313" key="2">
    <source>
        <dbReference type="EMBL" id="GAI88110.1"/>
    </source>
</evidence>
<dbReference type="PANTHER" id="PTHR12110">
    <property type="entry name" value="HYDROXYPYRUVATE ISOMERASE"/>
    <property type="match status" value="1"/>
</dbReference>
<accession>X1TKL6</accession>
<name>X1TKL6_9ZZZZ</name>
<organism evidence="2">
    <name type="scientific">marine sediment metagenome</name>
    <dbReference type="NCBI Taxonomy" id="412755"/>
    <lineage>
        <taxon>unclassified sequences</taxon>
        <taxon>metagenomes</taxon>
        <taxon>ecological metagenomes</taxon>
    </lineage>
</organism>
<dbReference type="EMBL" id="BARW01023908">
    <property type="protein sequence ID" value="GAI88110.1"/>
    <property type="molecule type" value="Genomic_DNA"/>
</dbReference>
<dbReference type="InterPro" id="IPR013022">
    <property type="entry name" value="Xyl_isomerase-like_TIM-brl"/>
</dbReference>
<protein>
    <recommendedName>
        <fullName evidence="1">Xylose isomerase-like TIM barrel domain-containing protein</fullName>
    </recommendedName>
</protein>
<dbReference type="SUPFAM" id="SSF51658">
    <property type="entry name" value="Xylose isomerase-like"/>
    <property type="match status" value="1"/>
</dbReference>
<evidence type="ECO:0000259" key="1">
    <source>
        <dbReference type="Pfam" id="PF01261"/>
    </source>
</evidence>
<comment type="caution">
    <text evidence="2">The sequence shown here is derived from an EMBL/GenBank/DDBJ whole genome shotgun (WGS) entry which is preliminary data.</text>
</comment>
<sequence>MKISMMSYTMARREWGKHHNIEELCEFTQKLGLDGIDWVSTYGADPKEIRKIMDGYGLRTVCYTFFADINFSDKRSRQPGLEKIKEGIQIARILGTDKIMLPIPGKDEFSRKESRKNVIEGLQEMVPFGKEFGITITVEHFPDWRSPFILSKDVNEALDKIPDLRITYDSGNILTGGEDPVVGFINSKEAIVHAHFKDWTLSSER</sequence>
<dbReference type="InterPro" id="IPR036237">
    <property type="entry name" value="Xyl_isomerase-like_sf"/>
</dbReference>